<sequence>MSAPVVIWTRELAKLREKGTRTIISNGSDLAKPESSHSVHDQPKEAAAGTSTGLVQAFGLWFKRVLNPLVVLPCSEASVSMVVDYCSA</sequence>
<comment type="caution">
    <text evidence="2">The sequence shown here is derived from an EMBL/GenBank/DDBJ whole genome shotgun (WGS) entry which is preliminary data.</text>
</comment>
<dbReference type="EMBL" id="CM031814">
    <property type="protein sequence ID" value="KAG6651822.1"/>
    <property type="molecule type" value="Genomic_DNA"/>
</dbReference>
<evidence type="ECO:0000256" key="1">
    <source>
        <dbReference type="SAM" id="MobiDB-lite"/>
    </source>
</evidence>
<proteinExistence type="predicted"/>
<dbReference type="AlphaFoldDB" id="A0A8T1QC07"/>
<dbReference type="PANTHER" id="PTHR38222">
    <property type="entry name" value="TFIIS N-TERMINAL DOMAIN-CONTAINING PROTEIN"/>
    <property type="match status" value="1"/>
</dbReference>
<keyword evidence="3" id="KW-1185">Reference proteome</keyword>
<dbReference type="Proteomes" id="UP000811609">
    <property type="component" value="Chromosome 6"/>
</dbReference>
<evidence type="ECO:0000313" key="2">
    <source>
        <dbReference type="EMBL" id="KAG6651822.1"/>
    </source>
</evidence>
<evidence type="ECO:0000313" key="3">
    <source>
        <dbReference type="Proteomes" id="UP000811609"/>
    </source>
</evidence>
<feature type="region of interest" description="Disordered" evidence="1">
    <location>
        <begin position="24"/>
        <end position="47"/>
    </location>
</feature>
<reference evidence="2" key="1">
    <citation type="submission" date="2020-12" db="EMBL/GenBank/DDBJ databases">
        <title>WGS assembly of Carya illinoinensis cv. Pawnee.</title>
        <authorList>
            <person name="Platts A."/>
            <person name="Shu S."/>
            <person name="Wright S."/>
            <person name="Barry K."/>
            <person name="Edger P."/>
            <person name="Pires J.C."/>
            <person name="Schmutz J."/>
        </authorList>
    </citation>
    <scope>NUCLEOTIDE SEQUENCE</scope>
    <source>
        <tissue evidence="2">Leaf</tissue>
    </source>
</reference>
<dbReference type="PANTHER" id="PTHR38222:SF1">
    <property type="entry name" value="TFIIS N-TERMINAL DOMAIN-CONTAINING PROTEIN"/>
    <property type="match status" value="1"/>
</dbReference>
<accession>A0A8T1QC07</accession>
<protein>
    <submittedName>
        <fullName evidence="2">Uncharacterized protein</fullName>
    </submittedName>
</protein>
<feature type="compositionally biased region" description="Basic and acidic residues" evidence="1">
    <location>
        <begin position="31"/>
        <end position="44"/>
    </location>
</feature>
<organism evidence="2 3">
    <name type="scientific">Carya illinoinensis</name>
    <name type="common">Pecan</name>
    <dbReference type="NCBI Taxonomy" id="32201"/>
    <lineage>
        <taxon>Eukaryota</taxon>
        <taxon>Viridiplantae</taxon>
        <taxon>Streptophyta</taxon>
        <taxon>Embryophyta</taxon>
        <taxon>Tracheophyta</taxon>
        <taxon>Spermatophyta</taxon>
        <taxon>Magnoliopsida</taxon>
        <taxon>eudicotyledons</taxon>
        <taxon>Gunneridae</taxon>
        <taxon>Pentapetalae</taxon>
        <taxon>rosids</taxon>
        <taxon>fabids</taxon>
        <taxon>Fagales</taxon>
        <taxon>Juglandaceae</taxon>
        <taxon>Carya</taxon>
    </lineage>
</organism>
<gene>
    <name evidence="2" type="ORF">CIPAW_06G139200</name>
</gene>
<name>A0A8T1QC07_CARIL</name>